<protein>
    <submittedName>
        <fullName evidence="1">Uncharacterized protein</fullName>
    </submittedName>
</protein>
<dbReference type="EMBL" id="JACHIU010000001">
    <property type="protein sequence ID" value="MBB6476775.1"/>
    <property type="molecule type" value="Genomic_DNA"/>
</dbReference>
<comment type="caution">
    <text evidence="1">The sequence shown here is derived from an EMBL/GenBank/DDBJ whole genome shotgun (WGS) entry which is preliminary data.</text>
</comment>
<name>A0A7X0IKB4_9ACTN</name>
<accession>A0A7X0IKB4</accession>
<organism evidence="1 2">
    <name type="scientific">Sphaerisporangium rubeum</name>
    <dbReference type="NCBI Taxonomy" id="321317"/>
    <lineage>
        <taxon>Bacteria</taxon>
        <taxon>Bacillati</taxon>
        <taxon>Actinomycetota</taxon>
        <taxon>Actinomycetes</taxon>
        <taxon>Streptosporangiales</taxon>
        <taxon>Streptosporangiaceae</taxon>
        <taxon>Sphaerisporangium</taxon>
    </lineage>
</organism>
<reference evidence="1 2" key="1">
    <citation type="submission" date="2020-08" db="EMBL/GenBank/DDBJ databases">
        <title>Sequencing the genomes of 1000 actinobacteria strains.</title>
        <authorList>
            <person name="Klenk H.-P."/>
        </authorList>
    </citation>
    <scope>NUCLEOTIDE SEQUENCE [LARGE SCALE GENOMIC DNA]</scope>
    <source>
        <strain evidence="1 2">DSM 44936</strain>
    </source>
</reference>
<keyword evidence="2" id="KW-1185">Reference proteome</keyword>
<gene>
    <name evidence="1" type="ORF">BJ992_006206</name>
</gene>
<dbReference type="AlphaFoldDB" id="A0A7X0IKB4"/>
<dbReference type="RefSeq" id="WP_184987035.1">
    <property type="nucleotide sequence ID" value="NZ_BAAALO010000021.1"/>
</dbReference>
<evidence type="ECO:0000313" key="2">
    <source>
        <dbReference type="Proteomes" id="UP000555564"/>
    </source>
</evidence>
<dbReference type="Proteomes" id="UP000555564">
    <property type="component" value="Unassembled WGS sequence"/>
</dbReference>
<evidence type="ECO:0000313" key="1">
    <source>
        <dbReference type="EMBL" id="MBB6476775.1"/>
    </source>
</evidence>
<sequence>MTLPEEITLRRAVAHRSALSKLSVTLLAAGLRCLLVERVHLTITRSYGPRAYLSPYLEVRNNQRLVATVRVHDRIGKRSHFVMTLPGGLDVQMGEAKDADSLAGYVLQVPGLQQSVDDAATR</sequence>
<proteinExistence type="predicted"/>